<feature type="transmembrane region" description="Helical" evidence="2">
    <location>
        <begin position="166"/>
        <end position="187"/>
    </location>
</feature>
<name>A0A3S0Q2Y3_9VIBR</name>
<evidence type="ECO:0000313" key="3">
    <source>
        <dbReference type="EMBL" id="RTZ17220.1"/>
    </source>
</evidence>
<dbReference type="InterPro" id="IPR005625">
    <property type="entry name" value="PepSY-ass_TM"/>
</dbReference>
<dbReference type="PANTHER" id="PTHR34219">
    <property type="entry name" value="IRON-REGULATED INNER MEMBRANE PROTEIN-RELATED"/>
    <property type="match status" value="1"/>
</dbReference>
<dbReference type="PANTHER" id="PTHR34219:SF1">
    <property type="entry name" value="PEPSY DOMAIN-CONTAINING PROTEIN"/>
    <property type="match status" value="1"/>
</dbReference>
<comment type="caution">
    <text evidence="3">The sequence shown here is derived from an EMBL/GenBank/DDBJ whole genome shotgun (WGS) entry which is preliminary data.</text>
</comment>
<keyword evidence="4" id="KW-1185">Reference proteome</keyword>
<reference evidence="3 4" key="1">
    <citation type="submission" date="2018-12" db="EMBL/GenBank/DDBJ databases">
        <title>Vibrio sp. isolated from China Sea.</title>
        <authorList>
            <person name="Li Y."/>
        </authorList>
    </citation>
    <scope>NUCLEOTIDE SEQUENCE [LARGE SCALE GENOMIC DNA]</scope>
    <source>
        <strain evidence="3 4">BEI207</strain>
    </source>
</reference>
<evidence type="ECO:0000256" key="1">
    <source>
        <dbReference type="SAM" id="MobiDB-lite"/>
    </source>
</evidence>
<keyword evidence="2" id="KW-0472">Membrane</keyword>
<dbReference type="Proteomes" id="UP000268973">
    <property type="component" value="Unassembled WGS sequence"/>
</dbReference>
<dbReference type="EMBL" id="RXZH01000001">
    <property type="protein sequence ID" value="RTZ17220.1"/>
    <property type="molecule type" value="Genomic_DNA"/>
</dbReference>
<feature type="transmembrane region" description="Helical" evidence="2">
    <location>
        <begin position="439"/>
        <end position="468"/>
    </location>
</feature>
<keyword evidence="2" id="KW-1133">Transmembrane helix</keyword>
<organism evidence="3 4">
    <name type="scientific">Vibrio aquaticus</name>
    <dbReference type="NCBI Taxonomy" id="2496559"/>
    <lineage>
        <taxon>Bacteria</taxon>
        <taxon>Pseudomonadati</taxon>
        <taxon>Pseudomonadota</taxon>
        <taxon>Gammaproteobacteria</taxon>
        <taxon>Vibrionales</taxon>
        <taxon>Vibrionaceae</taxon>
        <taxon>Vibrio</taxon>
    </lineage>
</organism>
<dbReference type="OrthoDB" id="9791166at2"/>
<evidence type="ECO:0000313" key="4">
    <source>
        <dbReference type="Proteomes" id="UP000268973"/>
    </source>
</evidence>
<gene>
    <name evidence="3" type="ORF">EJ063_00095</name>
</gene>
<protein>
    <submittedName>
        <fullName evidence="3">PepSY domain-containing protein</fullName>
    </submittedName>
</protein>
<feature type="region of interest" description="Disordered" evidence="1">
    <location>
        <begin position="1"/>
        <end position="21"/>
    </location>
</feature>
<proteinExistence type="predicted"/>
<accession>A0A3S0Q2Y3</accession>
<sequence>MLGSQSKTRPKGDARASKMQTAGTEKRKARYFLVWRWHFYAGLFVIPFMLMLSITGIVMLFDDEIEALKYQDILYVEPQAEKLPLSTQLSAVSIAYPDSAVTQVIVAQDESSVSRFNVIGPDGNSQFVTVNPYTADVLGTIDRSESWYQLANDIHGTLLVGKWGDYLIEMSASLSILLLVTGVYLWLPRDNASRAGFFKIRFHSTRVLMRDLHANLGGGLSIVLLLFLLSGLAWAGIWGGKMVQGWNTFPTYYTWGEKPQSLHKDLNHSSEEELPWNLELAPVPESSHHGHEISHQSEYSASEQGVGLDKIAEYANSLNLPQYRIFLPRSDTGVYTIAANSMAGDVTDPRQDRTVHIDQYSGDTLMEVTWSDYSLIAKAMAAGVSLHQGDLSALNKWLNVLFCLTFIAISLTGFWMWWVRRPNNLGVPPRFEQDGIWRVGLATVVMLCLLFPLAGVAVIACMLVDLLIVKRSPKLKEYLS</sequence>
<feature type="transmembrane region" description="Helical" evidence="2">
    <location>
        <begin position="37"/>
        <end position="61"/>
    </location>
</feature>
<evidence type="ECO:0000256" key="2">
    <source>
        <dbReference type="SAM" id="Phobius"/>
    </source>
</evidence>
<dbReference type="Pfam" id="PF03929">
    <property type="entry name" value="PepSY_TM"/>
    <property type="match status" value="1"/>
</dbReference>
<feature type="transmembrane region" description="Helical" evidence="2">
    <location>
        <begin position="397"/>
        <end position="419"/>
    </location>
</feature>
<keyword evidence="2" id="KW-0812">Transmembrane</keyword>
<dbReference type="AlphaFoldDB" id="A0A3S0Q2Y3"/>
<feature type="transmembrane region" description="Helical" evidence="2">
    <location>
        <begin position="216"/>
        <end position="237"/>
    </location>
</feature>